<evidence type="ECO:0000313" key="3">
    <source>
        <dbReference type="Proteomes" id="UP000305948"/>
    </source>
</evidence>
<organism evidence="2 3">
    <name type="scientific">Heliocybe sulcata</name>
    <dbReference type="NCBI Taxonomy" id="5364"/>
    <lineage>
        <taxon>Eukaryota</taxon>
        <taxon>Fungi</taxon>
        <taxon>Dikarya</taxon>
        <taxon>Basidiomycota</taxon>
        <taxon>Agaricomycotina</taxon>
        <taxon>Agaricomycetes</taxon>
        <taxon>Gloeophyllales</taxon>
        <taxon>Gloeophyllaceae</taxon>
        <taxon>Heliocybe</taxon>
    </lineage>
</organism>
<feature type="compositionally biased region" description="Basic and acidic residues" evidence="1">
    <location>
        <begin position="250"/>
        <end position="263"/>
    </location>
</feature>
<protein>
    <submittedName>
        <fullName evidence="2">Uncharacterized protein</fullName>
    </submittedName>
</protein>
<keyword evidence="3" id="KW-1185">Reference proteome</keyword>
<sequence>MTLRNPTSVGPIAESLQLPQIILITRNHSVLGAVLPIWDRIPTLGPYKGWSTRGLQRAYKLLTRSYKKLQRVYKQVYKCLQEATRGLQKAYKPLTSSYKRSTRGLQDQLQGPVWSYKPSTKVLSELQEPTRQLQAHYKKGHKRATSHLQSYKPSGLYNLASYTITKVYLGNECPKWYTQAVFLQPQNTFQAAPGEGKEVSNGTMTTYCDRLMTSRSENADYVPDQSHGLKTKASEPKKGKDLLGGTDPAWEGRSDAVSKVDHDKLSRCGSGMGWSILVEDSQGETEQMDVKVCSEGPRSSFQNRPSESLVLPETGSTSYKELKDFKQSLARKQKNKARKERKKVE</sequence>
<evidence type="ECO:0000313" key="2">
    <source>
        <dbReference type="EMBL" id="TFK45579.1"/>
    </source>
</evidence>
<feature type="compositionally biased region" description="Polar residues" evidence="1">
    <location>
        <begin position="297"/>
        <end position="306"/>
    </location>
</feature>
<feature type="region of interest" description="Disordered" evidence="1">
    <location>
        <begin position="218"/>
        <end position="263"/>
    </location>
</feature>
<proteinExistence type="predicted"/>
<dbReference type="AlphaFoldDB" id="A0A5C3MJJ0"/>
<evidence type="ECO:0000256" key="1">
    <source>
        <dbReference type="SAM" id="MobiDB-lite"/>
    </source>
</evidence>
<feature type="region of interest" description="Disordered" evidence="1">
    <location>
        <begin position="280"/>
        <end position="345"/>
    </location>
</feature>
<name>A0A5C3MJJ0_9AGAM</name>
<gene>
    <name evidence="2" type="ORF">OE88DRAFT_1649197</name>
</gene>
<feature type="compositionally biased region" description="Basic and acidic residues" evidence="1">
    <location>
        <begin position="232"/>
        <end position="241"/>
    </location>
</feature>
<feature type="compositionally biased region" description="Basic residues" evidence="1">
    <location>
        <begin position="329"/>
        <end position="345"/>
    </location>
</feature>
<accession>A0A5C3MJJ0</accession>
<reference evidence="2 3" key="1">
    <citation type="journal article" date="2019" name="Nat. Ecol. Evol.">
        <title>Megaphylogeny resolves global patterns of mushroom evolution.</title>
        <authorList>
            <person name="Varga T."/>
            <person name="Krizsan K."/>
            <person name="Foldi C."/>
            <person name="Dima B."/>
            <person name="Sanchez-Garcia M."/>
            <person name="Sanchez-Ramirez S."/>
            <person name="Szollosi G.J."/>
            <person name="Szarkandi J.G."/>
            <person name="Papp V."/>
            <person name="Albert L."/>
            <person name="Andreopoulos W."/>
            <person name="Angelini C."/>
            <person name="Antonin V."/>
            <person name="Barry K.W."/>
            <person name="Bougher N.L."/>
            <person name="Buchanan P."/>
            <person name="Buyck B."/>
            <person name="Bense V."/>
            <person name="Catcheside P."/>
            <person name="Chovatia M."/>
            <person name="Cooper J."/>
            <person name="Damon W."/>
            <person name="Desjardin D."/>
            <person name="Finy P."/>
            <person name="Geml J."/>
            <person name="Haridas S."/>
            <person name="Hughes K."/>
            <person name="Justo A."/>
            <person name="Karasinski D."/>
            <person name="Kautmanova I."/>
            <person name="Kiss B."/>
            <person name="Kocsube S."/>
            <person name="Kotiranta H."/>
            <person name="LaButti K.M."/>
            <person name="Lechner B.E."/>
            <person name="Liimatainen K."/>
            <person name="Lipzen A."/>
            <person name="Lukacs Z."/>
            <person name="Mihaltcheva S."/>
            <person name="Morgado L.N."/>
            <person name="Niskanen T."/>
            <person name="Noordeloos M.E."/>
            <person name="Ohm R.A."/>
            <person name="Ortiz-Santana B."/>
            <person name="Ovrebo C."/>
            <person name="Racz N."/>
            <person name="Riley R."/>
            <person name="Savchenko A."/>
            <person name="Shiryaev A."/>
            <person name="Soop K."/>
            <person name="Spirin V."/>
            <person name="Szebenyi C."/>
            <person name="Tomsovsky M."/>
            <person name="Tulloss R.E."/>
            <person name="Uehling J."/>
            <person name="Grigoriev I.V."/>
            <person name="Vagvolgyi C."/>
            <person name="Papp T."/>
            <person name="Martin F.M."/>
            <person name="Miettinen O."/>
            <person name="Hibbett D.S."/>
            <person name="Nagy L.G."/>
        </authorList>
    </citation>
    <scope>NUCLEOTIDE SEQUENCE [LARGE SCALE GENOMIC DNA]</scope>
    <source>
        <strain evidence="2 3">OMC1185</strain>
    </source>
</reference>
<dbReference type="Proteomes" id="UP000305948">
    <property type="component" value="Unassembled WGS sequence"/>
</dbReference>
<dbReference type="EMBL" id="ML213540">
    <property type="protein sequence ID" value="TFK45579.1"/>
    <property type="molecule type" value="Genomic_DNA"/>
</dbReference>